<dbReference type="STRING" id="1895771.BGO89_00925"/>
<proteinExistence type="predicted"/>
<dbReference type="Proteomes" id="UP000184233">
    <property type="component" value="Unassembled WGS sequence"/>
</dbReference>
<evidence type="ECO:0000313" key="3">
    <source>
        <dbReference type="Proteomes" id="UP000184233"/>
    </source>
</evidence>
<evidence type="ECO:0000256" key="1">
    <source>
        <dbReference type="SAM" id="SignalP"/>
    </source>
</evidence>
<sequence length="421" mass="47312">MSRLLATTLLILGLALPALAQKVLIPMDLSQTNHLKAYGITYWVLTKDRTVDWLLNYRGGSFMMDYSPEIAAECRIRGVMFEQLDGAVAAGIYAEVQSEKNNMEVVRLEKAPRIAVYVPPGFRPWDDAVTLAMEYAEVKYDKLWDEEVLKGKLSEYDWLHLHHEDFTGQYGKFYASAATQPWYLQQVALLEGTARKLGYRKVSELKKAVVETIRTFVADGGFMFAMCSATDTYDIALAAAGVDICESVFDGDPADPSANEKLDYTRTFAFENFKLITSPFEYEYSDIDVDANQILAGGEENDWFTLFDFSAKYDPVPTMLTQCHVNVVKGFLGQTTAFRKSLVKKSVTILGERDGTEQVRYIHGNVGRGTFTWYGGHDPEDYRHAVGDPATDLALHPTSPGYRLILNNILFPAAKKKKQKT</sequence>
<protein>
    <submittedName>
        <fullName evidence="2">Asparagine synthetase B</fullName>
    </submittedName>
</protein>
<accession>A0A1M3L6H2</accession>
<feature type="signal peptide" evidence="1">
    <location>
        <begin position="1"/>
        <end position="20"/>
    </location>
</feature>
<organism evidence="2 3">
    <name type="scientific">Candidatus Kapaibacterium thiocyanatum</name>
    <dbReference type="NCBI Taxonomy" id="1895771"/>
    <lineage>
        <taxon>Bacteria</taxon>
        <taxon>Pseudomonadati</taxon>
        <taxon>Candidatus Kapaibacteriota</taxon>
        <taxon>Candidatus Kapaibacteriia</taxon>
        <taxon>Candidatus Kapaibacteriales</taxon>
        <taxon>Candidatus Kapaibacteriaceae</taxon>
        <taxon>Candidatus Kapaibacterium</taxon>
    </lineage>
</organism>
<dbReference type="EMBL" id="MKVH01000002">
    <property type="protein sequence ID" value="OJX61183.1"/>
    <property type="molecule type" value="Genomic_DNA"/>
</dbReference>
<name>A0A1M3L6H2_9BACT</name>
<feature type="chain" id="PRO_5012092631" evidence="1">
    <location>
        <begin position="21"/>
        <end position="421"/>
    </location>
</feature>
<evidence type="ECO:0000313" key="2">
    <source>
        <dbReference type="EMBL" id="OJX61183.1"/>
    </source>
</evidence>
<dbReference type="AlphaFoldDB" id="A0A1M3L6H2"/>
<reference evidence="2 3" key="1">
    <citation type="submission" date="2016-09" db="EMBL/GenBank/DDBJ databases">
        <title>Genome-resolved meta-omics ties microbial dynamics to process performance in biotechnology for thiocyanate degradation.</title>
        <authorList>
            <person name="Kantor R.S."/>
            <person name="Huddy R.J."/>
            <person name="Iyer R."/>
            <person name="Thomas B.C."/>
            <person name="Brown C.T."/>
            <person name="Anantharaman K."/>
            <person name="Tringe S."/>
            <person name="Hettich R.L."/>
            <person name="Harrison S.T."/>
            <person name="Banfield J.F."/>
        </authorList>
    </citation>
    <scope>NUCLEOTIDE SEQUENCE [LARGE SCALE GENOMIC DNA]</scope>
    <source>
        <strain evidence="2">59-99</strain>
    </source>
</reference>
<comment type="caution">
    <text evidence="2">The sequence shown here is derived from an EMBL/GenBank/DDBJ whole genome shotgun (WGS) entry which is preliminary data.</text>
</comment>
<gene>
    <name evidence="2" type="ORF">BGO89_00925</name>
</gene>
<keyword evidence="1" id="KW-0732">Signal</keyword>